<dbReference type="PANTHER" id="PTHR46927:SF3">
    <property type="entry name" value="THAP-TYPE DOMAIN-CONTAINING PROTEIN"/>
    <property type="match status" value="1"/>
</dbReference>
<dbReference type="Pfam" id="PF05485">
    <property type="entry name" value="THAP"/>
    <property type="match status" value="1"/>
</dbReference>
<dbReference type="GO" id="GO:0003677">
    <property type="term" value="F:DNA binding"/>
    <property type="evidence" value="ECO:0007669"/>
    <property type="project" value="UniProtKB-UniRule"/>
</dbReference>
<dbReference type="EMBL" id="GEFM01005100">
    <property type="protein sequence ID" value="JAP70696.1"/>
    <property type="molecule type" value="mRNA"/>
</dbReference>
<dbReference type="InterPro" id="IPR038441">
    <property type="entry name" value="THAP_Znf_sf"/>
</dbReference>
<protein>
    <recommendedName>
        <fullName evidence="7">THAP-type domain-containing protein</fullName>
    </recommendedName>
</protein>
<evidence type="ECO:0000313" key="8">
    <source>
        <dbReference type="EMBL" id="JAP70696.1"/>
    </source>
</evidence>
<dbReference type="InterPro" id="IPR052224">
    <property type="entry name" value="THAP_domain_protein"/>
</dbReference>
<dbReference type="PROSITE" id="PS50950">
    <property type="entry name" value="ZF_THAP"/>
    <property type="match status" value="1"/>
</dbReference>
<keyword evidence="1" id="KW-0479">Metal-binding</keyword>
<evidence type="ECO:0000256" key="5">
    <source>
        <dbReference type="PROSITE-ProRule" id="PRU00309"/>
    </source>
</evidence>
<dbReference type="PANTHER" id="PTHR46927">
    <property type="entry name" value="AGAP005574-PA"/>
    <property type="match status" value="1"/>
</dbReference>
<organism evidence="8">
    <name type="scientific">Ixodes ricinus</name>
    <name type="common">Common tick</name>
    <name type="synonym">Acarus ricinus</name>
    <dbReference type="NCBI Taxonomy" id="34613"/>
    <lineage>
        <taxon>Eukaryota</taxon>
        <taxon>Metazoa</taxon>
        <taxon>Ecdysozoa</taxon>
        <taxon>Arthropoda</taxon>
        <taxon>Chelicerata</taxon>
        <taxon>Arachnida</taxon>
        <taxon>Acari</taxon>
        <taxon>Parasitiformes</taxon>
        <taxon>Ixodida</taxon>
        <taxon>Ixodoidea</taxon>
        <taxon>Ixodidae</taxon>
        <taxon>Ixodinae</taxon>
        <taxon>Ixodes</taxon>
    </lineage>
</organism>
<dbReference type="GO" id="GO:0008270">
    <property type="term" value="F:zinc ion binding"/>
    <property type="evidence" value="ECO:0007669"/>
    <property type="project" value="UniProtKB-KW"/>
</dbReference>
<evidence type="ECO:0000256" key="6">
    <source>
        <dbReference type="SAM" id="MobiDB-lite"/>
    </source>
</evidence>
<accession>A0A131XYB0</accession>
<keyword evidence="3" id="KW-0862">Zinc</keyword>
<proteinExistence type="evidence at transcript level"/>
<sequence>MAKQDTSRFLWTGKAYCAAKWCCNRNSADISLSRFPLDHRLKDWVAYANRPEFLDYSTKKVHEQRLCSEHFRSTDFIGASRRLKFNAVPSVPVTNRHLRPLVPPAFFVDPSDIAGAKAQALEKAAGLSGERGSAEADVEPGEERSSDGGVAGQRETPVLKIIHRNVYVAADGGTKFRDRVVKIPASRHRKTAECREIPSLEEPSAEEERVPSPLELPVFPDDLFPGMDCEDVDMIEEVVDLGLDVTSDYDEPREPETKTVAQQTEHSSWGVSKFSTFLCSLSKDGASTQVSHGLAEHSYNVAEGPAEWLISYLVY</sequence>
<name>A0A131XYB0_IXORI</name>
<dbReference type="InterPro" id="IPR006612">
    <property type="entry name" value="THAP_Znf"/>
</dbReference>
<reference evidence="8" key="1">
    <citation type="submission" date="2016-02" db="EMBL/GenBank/DDBJ databases">
        <title>RNAseq analyses of the midgut from blood- or serum-fed Ixodes ricinus ticks.</title>
        <authorList>
            <person name="Perner J."/>
            <person name="Provaznik J."/>
            <person name="Schrenkova J."/>
            <person name="Urbanova V."/>
            <person name="Ribeiro J.M."/>
            <person name="Kopacek P."/>
        </authorList>
    </citation>
    <scope>NUCLEOTIDE SEQUENCE</scope>
    <source>
        <tissue evidence="8">Gut</tissue>
    </source>
</reference>
<feature type="domain" description="THAP-type" evidence="7">
    <location>
        <begin position="13"/>
        <end position="92"/>
    </location>
</feature>
<evidence type="ECO:0000256" key="3">
    <source>
        <dbReference type="ARBA" id="ARBA00022833"/>
    </source>
</evidence>
<evidence type="ECO:0000256" key="2">
    <source>
        <dbReference type="ARBA" id="ARBA00022771"/>
    </source>
</evidence>
<evidence type="ECO:0000256" key="4">
    <source>
        <dbReference type="ARBA" id="ARBA00023125"/>
    </source>
</evidence>
<dbReference type="SUPFAM" id="SSF57716">
    <property type="entry name" value="Glucocorticoid receptor-like (DNA-binding domain)"/>
    <property type="match status" value="1"/>
</dbReference>
<keyword evidence="2 5" id="KW-0863">Zinc-finger</keyword>
<dbReference type="SMART" id="SM00980">
    <property type="entry name" value="THAP"/>
    <property type="match status" value="1"/>
</dbReference>
<keyword evidence="4 5" id="KW-0238">DNA-binding</keyword>
<dbReference type="Gene3D" id="6.20.210.20">
    <property type="entry name" value="THAP domain"/>
    <property type="match status" value="1"/>
</dbReference>
<dbReference type="AlphaFoldDB" id="A0A131XYB0"/>
<feature type="region of interest" description="Disordered" evidence="6">
    <location>
        <begin position="124"/>
        <end position="152"/>
    </location>
</feature>
<evidence type="ECO:0000256" key="1">
    <source>
        <dbReference type="ARBA" id="ARBA00022723"/>
    </source>
</evidence>
<evidence type="ECO:0000259" key="7">
    <source>
        <dbReference type="PROSITE" id="PS50950"/>
    </source>
</evidence>